<evidence type="ECO:0000313" key="1">
    <source>
        <dbReference type="EMBL" id="DAF98487.1"/>
    </source>
</evidence>
<accession>A0A8S5UVI1</accession>
<dbReference type="Pfam" id="PF25681">
    <property type="entry name" value="Phage_TTP_17"/>
    <property type="match status" value="1"/>
</dbReference>
<organism evidence="1">
    <name type="scientific">Siphoviridae sp. ctJgf18</name>
    <dbReference type="NCBI Taxonomy" id="2825435"/>
    <lineage>
        <taxon>Viruses</taxon>
        <taxon>Duplodnaviria</taxon>
        <taxon>Heunggongvirae</taxon>
        <taxon>Uroviricota</taxon>
        <taxon>Caudoviricetes</taxon>
    </lineage>
</organism>
<proteinExistence type="predicted"/>
<protein>
    <submittedName>
        <fullName evidence="1">Tail protein</fullName>
    </submittedName>
</protein>
<dbReference type="InterPro" id="IPR058154">
    <property type="entry name" value="Bxb1_TTP-like"/>
</dbReference>
<dbReference type="EMBL" id="BK016148">
    <property type="protein sequence ID" value="DAF98487.1"/>
    <property type="molecule type" value="Genomic_DNA"/>
</dbReference>
<name>A0A8S5UVI1_9CAUD</name>
<sequence>MGSGTEEKGENQMVTTAASSANVTAAKPNISGAVSSAPLKTALPQDAKTALNEAFKTLGYISEDGLTNENSPESEEVKAWGGQTVLSSQTDKKDTFKFKLIESLNVEVLKEVYGADNVTGTLATGITVKANANELPEHSLVIDMMLKNGSVKRIVIPRGKVSEIGEIGYKDGDPIGYELTITALPDDQGNTHYEYMQGA</sequence>
<reference evidence="1" key="1">
    <citation type="journal article" date="2021" name="Proc. Natl. Acad. Sci. U.S.A.">
        <title>A Catalog of Tens of Thousands of Viruses from Human Metagenomes Reveals Hidden Associations with Chronic Diseases.</title>
        <authorList>
            <person name="Tisza M.J."/>
            <person name="Buck C.B."/>
        </authorList>
    </citation>
    <scope>NUCLEOTIDE SEQUENCE</scope>
    <source>
        <strain evidence="1">CtJgf18</strain>
    </source>
</reference>